<dbReference type="Proteomes" id="UP001470230">
    <property type="component" value="Unassembled WGS sequence"/>
</dbReference>
<evidence type="ECO:0000313" key="2">
    <source>
        <dbReference type="Proteomes" id="UP001470230"/>
    </source>
</evidence>
<dbReference type="EMBL" id="JAPFFF010000005">
    <property type="protein sequence ID" value="KAK8888835.1"/>
    <property type="molecule type" value="Genomic_DNA"/>
</dbReference>
<protein>
    <submittedName>
        <fullName evidence="1">Uncharacterized protein</fullName>
    </submittedName>
</protein>
<reference evidence="1 2" key="1">
    <citation type="submission" date="2024-04" db="EMBL/GenBank/DDBJ databases">
        <title>Tritrichomonas musculus Genome.</title>
        <authorList>
            <person name="Alves-Ferreira E."/>
            <person name="Grigg M."/>
            <person name="Lorenzi H."/>
            <person name="Galac M."/>
        </authorList>
    </citation>
    <scope>NUCLEOTIDE SEQUENCE [LARGE SCALE GENOMIC DNA]</scope>
    <source>
        <strain evidence="1 2">EAF2021</strain>
    </source>
</reference>
<name>A0ABR2KCI0_9EUKA</name>
<evidence type="ECO:0000313" key="1">
    <source>
        <dbReference type="EMBL" id="KAK8888835.1"/>
    </source>
</evidence>
<gene>
    <name evidence="1" type="ORF">M9Y10_033575</name>
</gene>
<keyword evidence="2" id="KW-1185">Reference proteome</keyword>
<sequence>MEKYLIFAQKYENSDCIFVAEPTQDKDKFFQDPEVKARFPNEKIIKILSLTKNLSFSSFYIFVLTKENDKNNYCLHLLNERFEVTKIRINDKIFNFKKSKSKFDFRIVDFTVCPKPQSKNFIPIVFIVKYLFMIEKEDSTQQYITYAAFFSSLNENEVMISNSLTPFVWNDKIREPIFFVPKILNESPPNYKQNLNERPTLIQFAPPYFIFFRNRMFNVIIIKKDHYRSFVLNDQPLHTAFCQFIQRDAALFVFNEIISIIDFSKQLNMPIHIFPHGKLPSESKFYYENNHLYIFSQRKIYKVSLLSTQTSDFSIIFEIQDKKFDKKPNNFTISCHNLILRIGNEFHIAKPKKAGTFAASMLIQNQNLFDCITSLDSQPTKEDRKQAYKDCFDELWNQEHKEEALMIACNRHFNQKLSFVVNLFEIFNDGKIPDLKMIEASNIKKEEEFEIYKRLKFYLDQCRSKFKEKGDNNNFEAVNSYIIIYLSYFHKRKELINFLKSEDRIVKKIVKVFFDKFADSCSVKVEEALYYAGIHDDKNALEKLQILNDKLNHPDDNADLNDNIDASDSIDLNDDIDASDGGYHFSPRLEAVKIVKNLNFKITQDYPKYEWIFDPNDQEIGFYYFLPNEEHYESETLNESLHTKYDEDNFPYKNNFDFSNWACKFYIEWLRCKGLDLKSRLEYSEELFKKLREVQEDIVNNQSRAQKYLNENKKKIIWLDSIKKYFSKSSKGKRKNGPSHESSELNANSALEDSIKEIHEIIRETIITIKKYPNEFKKFKAKNDVKMLLDTQDIDFKKEMMWLIEDYEQAIELESEGTTSESQIIKKCKQAINPAEAFKYFDKNRKDSIERKVGNDKYEWEEKIEFISLAEFIKGLNILTPLKTASPFLSSAISIMTSRIHNLEQRIQIQKQTLVEEKMKAAYDQIYDKVENVSKKVLNSE</sequence>
<organism evidence="1 2">
    <name type="scientific">Tritrichomonas musculus</name>
    <dbReference type="NCBI Taxonomy" id="1915356"/>
    <lineage>
        <taxon>Eukaryota</taxon>
        <taxon>Metamonada</taxon>
        <taxon>Parabasalia</taxon>
        <taxon>Tritrichomonadida</taxon>
        <taxon>Tritrichomonadidae</taxon>
        <taxon>Tritrichomonas</taxon>
    </lineage>
</organism>
<comment type="caution">
    <text evidence="1">The sequence shown here is derived from an EMBL/GenBank/DDBJ whole genome shotgun (WGS) entry which is preliminary data.</text>
</comment>
<accession>A0ABR2KCI0</accession>
<proteinExistence type="predicted"/>